<evidence type="ECO:0000313" key="2">
    <source>
        <dbReference type="Proteomes" id="UP000014570"/>
    </source>
</evidence>
<name>A0AAV3JFI9_LEPBO</name>
<evidence type="ECO:0008006" key="3">
    <source>
        <dbReference type="Google" id="ProtNLM"/>
    </source>
</evidence>
<protein>
    <recommendedName>
        <fullName evidence="3">Lipoprotein</fullName>
    </recommendedName>
</protein>
<dbReference type="Proteomes" id="UP000014570">
    <property type="component" value="Unassembled WGS sequence"/>
</dbReference>
<dbReference type="EMBL" id="AHNP02000006">
    <property type="protein sequence ID" value="EPG58530.1"/>
    <property type="molecule type" value="Genomic_DNA"/>
</dbReference>
<accession>A0AAV3JFI9</accession>
<organism evidence="1 2">
    <name type="scientific">Leptospira borgpetersenii serovar Javanica str. UI 09931</name>
    <dbReference type="NCBI Taxonomy" id="1049767"/>
    <lineage>
        <taxon>Bacteria</taxon>
        <taxon>Pseudomonadati</taxon>
        <taxon>Spirochaetota</taxon>
        <taxon>Spirochaetia</taxon>
        <taxon>Leptospirales</taxon>
        <taxon>Leptospiraceae</taxon>
        <taxon>Leptospira</taxon>
    </lineage>
</organism>
<proteinExistence type="predicted"/>
<evidence type="ECO:0000313" key="1">
    <source>
        <dbReference type="EMBL" id="EPG58530.1"/>
    </source>
</evidence>
<gene>
    <name evidence="1" type="ORF">LEP1GSC103_1050</name>
</gene>
<comment type="caution">
    <text evidence="1">The sequence shown here is derived from an EMBL/GenBank/DDBJ whole genome shotgun (WGS) entry which is preliminary data.</text>
</comment>
<sequence length="43" mass="4383">MKRGEGFPLPHLSSVFCPLNAVNVGLSYSAENGFGASVGVGLC</sequence>
<reference evidence="1 2" key="1">
    <citation type="submission" date="2013-04" db="EMBL/GenBank/DDBJ databases">
        <authorList>
            <person name="Harkins D.M."/>
            <person name="Durkin A.S."/>
            <person name="Brinkac L.M."/>
            <person name="Haft D.H."/>
            <person name="Selengut J.D."/>
            <person name="Sanka R."/>
            <person name="DePew J."/>
            <person name="Purushe J."/>
            <person name="Chanthongthip A."/>
            <person name="Lattana O."/>
            <person name="Phetsouvanh R."/>
            <person name="Newton P.N."/>
            <person name="Vinetz J.M."/>
            <person name="Sutton G.G."/>
            <person name="Nierman W.C."/>
            <person name="Fouts D.E."/>
        </authorList>
    </citation>
    <scope>NUCLEOTIDE SEQUENCE [LARGE SCALE GENOMIC DNA]</scope>
    <source>
        <strain evidence="1 2">UI 09931</strain>
    </source>
</reference>
<dbReference type="AlphaFoldDB" id="A0AAV3JFI9"/>